<reference evidence="4" key="1">
    <citation type="submission" date="2023-07" db="EMBL/GenBank/DDBJ databases">
        <title>Whole-genome sequencing of a new Methanosarcina sp. Z-7115.</title>
        <authorList>
            <person name="Zhilina T.N."/>
            <person name="Merkel A.Y."/>
        </authorList>
    </citation>
    <scope>NUCLEOTIDE SEQUENCE [LARGE SCALE GENOMIC DNA]</scope>
    <source>
        <strain evidence="4">Z-7115</strain>
    </source>
</reference>
<dbReference type="InterPro" id="IPR050682">
    <property type="entry name" value="ModA/WtpA"/>
</dbReference>
<organism evidence="3 4">
    <name type="scientific">Methanosarcina baikalica</name>
    <dbReference type="NCBI Taxonomy" id="3073890"/>
    <lineage>
        <taxon>Archaea</taxon>
        <taxon>Methanobacteriati</taxon>
        <taxon>Methanobacteriota</taxon>
        <taxon>Stenosarchaea group</taxon>
        <taxon>Methanomicrobia</taxon>
        <taxon>Methanosarcinales</taxon>
        <taxon>Methanosarcinaceae</taxon>
        <taxon>Methanosarcina</taxon>
    </lineage>
</organism>
<dbReference type="RefSeq" id="WP_310577179.1">
    <property type="nucleotide sequence ID" value="NZ_JAVKPK010000097.1"/>
</dbReference>
<dbReference type="Proteomes" id="UP001246244">
    <property type="component" value="Unassembled WGS sequence"/>
</dbReference>
<keyword evidence="1" id="KW-0479">Metal-binding</keyword>
<proteinExistence type="predicted"/>
<protein>
    <submittedName>
        <fullName evidence="3">Molybdate ABC transporter substrate-binding protein</fullName>
    </submittedName>
</protein>
<evidence type="ECO:0000256" key="2">
    <source>
        <dbReference type="ARBA" id="ARBA00022729"/>
    </source>
</evidence>
<evidence type="ECO:0000313" key="4">
    <source>
        <dbReference type="Proteomes" id="UP001246244"/>
    </source>
</evidence>
<comment type="caution">
    <text evidence="3">The sequence shown here is derived from an EMBL/GenBank/DDBJ whole genome shotgun (WGS) entry which is preliminary data.</text>
</comment>
<dbReference type="PANTHER" id="PTHR30632">
    <property type="entry name" value="MOLYBDATE-BINDING PERIPLASMIC PROTEIN"/>
    <property type="match status" value="1"/>
</dbReference>
<dbReference type="CDD" id="cd13537">
    <property type="entry name" value="PBP2_YvgL_like"/>
    <property type="match status" value="1"/>
</dbReference>
<dbReference type="Pfam" id="PF13531">
    <property type="entry name" value="SBP_bac_11"/>
    <property type="match status" value="1"/>
</dbReference>
<evidence type="ECO:0000313" key="3">
    <source>
        <dbReference type="EMBL" id="MDR7667151.1"/>
    </source>
</evidence>
<dbReference type="SUPFAM" id="SSF53850">
    <property type="entry name" value="Periplasmic binding protein-like II"/>
    <property type="match status" value="1"/>
</dbReference>
<dbReference type="NCBIfam" id="TIGR01256">
    <property type="entry name" value="modA"/>
    <property type="match status" value="1"/>
</dbReference>
<accession>A0ABU2D5B2</accession>
<name>A0ABU2D5B2_9EURY</name>
<dbReference type="EMBL" id="JAVKPK010000097">
    <property type="protein sequence ID" value="MDR7667151.1"/>
    <property type="molecule type" value="Genomic_DNA"/>
</dbReference>
<keyword evidence="2" id="KW-0732">Signal</keyword>
<dbReference type="PANTHER" id="PTHR30632:SF0">
    <property type="entry name" value="SULFATE-BINDING PROTEIN"/>
    <property type="match status" value="1"/>
</dbReference>
<sequence length="275" mass="29307">MRKELIILLVLLSVFLAIGCAGNQGEAPNATVTPVTAVTPAIAEPEVITVSAAASLTDAFTDIASQFEKENPGTNVNLNFGGSGSLRMQIEGGAPVDLFASADESQMDILANESLIANNSRKDFAHNSLVLIVPENSTLNITDIRNLADPKIQKISIGNPDTAPVGKYTRLALTEAGLWSQLENKTVLAEDVKQVLVYVERGEVDAGFVYITDAKTAKPGTIKIVTNVSVSTPVTYPIAVVSSSEHKEKAQKFLDFVTGKEGQEILKEYGFVAQS</sequence>
<evidence type="ECO:0000256" key="1">
    <source>
        <dbReference type="ARBA" id="ARBA00022723"/>
    </source>
</evidence>
<keyword evidence="4" id="KW-1185">Reference proteome</keyword>
<dbReference type="InterPro" id="IPR005950">
    <property type="entry name" value="ModA"/>
</dbReference>
<dbReference type="Gene3D" id="3.40.190.10">
    <property type="entry name" value="Periplasmic binding protein-like II"/>
    <property type="match status" value="2"/>
</dbReference>
<gene>
    <name evidence="3" type="primary">modA</name>
    <name evidence="3" type="ORF">RG963_15485</name>
</gene>
<dbReference type="InterPro" id="IPR041879">
    <property type="entry name" value="YvgL-like_PBP2"/>
</dbReference>
<dbReference type="PROSITE" id="PS51257">
    <property type="entry name" value="PROKAR_LIPOPROTEIN"/>
    <property type="match status" value="1"/>
</dbReference>
<dbReference type="PIRSF" id="PIRSF004846">
    <property type="entry name" value="ModA"/>
    <property type="match status" value="1"/>
</dbReference>